<reference evidence="1" key="1">
    <citation type="submission" date="2023-05" db="EMBL/GenBank/DDBJ databases">
        <authorList>
            <consortium name="ELIXIR-Norway"/>
        </authorList>
    </citation>
    <scope>NUCLEOTIDE SEQUENCE</scope>
</reference>
<evidence type="ECO:0000313" key="1">
    <source>
        <dbReference type="EMBL" id="CAM9436210.1"/>
    </source>
</evidence>
<name>A0AC59Y6R3_RANTA</name>
<reference evidence="1" key="2">
    <citation type="submission" date="2025-03" db="EMBL/GenBank/DDBJ databases">
        <authorList>
            <consortium name="ELIXIR-Norway"/>
            <consortium name="Elixir Norway"/>
        </authorList>
    </citation>
    <scope>NUCLEOTIDE SEQUENCE</scope>
</reference>
<dbReference type="EMBL" id="OX596094">
    <property type="protein sequence ID" value="CAM9436210.1"/>
    <property type="molecule type" value="Genomic_DNA"/>
</dbReference>
<organism evidence="1 2">
    <name type="scientific">Rangifer tarandus platyrhynchus</name>
    <name type="common">Svalbard reindeer</name>
    <dbReference type="NCBI Taxonomy" id="3082113"/>
    <lineage>
        <taxon>Eukaryota</taxon>
        <taxon>Metazoa</taxon>
        <taxon>Chordata</taxon>
        <taxon>Craniata</taxon>
        <taxon>Vertebrata</taxon>
        <taxon>Euteleostomi</taxon>
        <taxon>Mammalia</taxon>
        <taxon>Eutheria</taxon>
        <taxon>Laurasiatheria</taxon>
        <taxon>Artiodactyla</taxon>
        <taxon>Ruminantia</taxon>
        <taxon>Pecora</taxon>
        <taxon>Cervidae</taxon>
        <taxon>Odocoileinae</taxon>
        <taxon>Rangifer</taxon>
    </lineage>
</organism>
<accession>A0AC59Y6R3</accession>
<sequence length="327" mass="36544">MTHSSSSVFRNQANQSAEVTFILLGFSEYPQLQLPLFLAFLTVYAVTVLGNLGTILIVKSSSRLRTPMCFFLSHLSFVDLCYSTAVTPKLLENLIVEDRTISFTGCLMQFFFVCIFVVTETFLLAVMAYDRFVAICNPLLYTAVMSQRFSFVLVIATYSWGIACSLIYTLLFLTLSFCGTKFINNFVCEHVAIVAVSCSDPYISQEIILASATFNEVSRLMIILTSYVCIIITVLKMPSTGGRHKAFSTCASHLTAITIFHGSILFLYCVPNSKSSWLMVKVASVFYSMVIPMLNPLIYSLRNKDVKAAVRKLINTNLICQLMINVK</sequence>
<evidence type="ECO:0000313" key="2">
    <source>
        <dbReference type="Proteomes" id="UP001162501"/>
    </source>
</evidence>
<proteinExistence type="predicted"/>
<gene>
    <name evidence="1" type="ORF">MRATA1EN22A_LOCUS2495</name>
</gene>
<dbReference type="Proteomes" id="UP001162501">
    <property type="component" value="Chromosome 10"/>
</dbReference>
<protein>
    <submittedName>
        <fullName evidence="1">Uncharacterized protein</fullName>
    </submittedName>
</protein>